<dbReference type="OrthoDB" id="3598674at2759"/>
<gene>
    <name evidence="3" type="ORF">EYC80_001810</name>
</gene>
<reference evidence="3 4" key="1">
    <citation type="submission" date="2019-06" db="EMBL/GenBank/DDBJ databases">
        <title>Genome Sequence of the Brown Rot Fungal Pathogen Monilinia laxa.</title>
        <authorList>
            <person name="De Miccolis Angelini R.M."/>
            <person name="Landi L."/>
            <person name="Abate D."/>
            <person name="Pollastro S."/>
            <person name="Romanazzi G."/>
            <person name="Faretra F."/>
        </authorList>
    </citation>
    <scope>NUCLEOTIDE SEQUENCE [LARGE SCALE GENOMIC DNA]</scope>
    <source>
        <strain evidence="3 4">Mlax316</strain>
    </source>
</reference>
<feature type="domain" description="Heterokaryon incompatibility" evidence="1">
    <location>
        <begin position="71"/>
        <end position="210"/>
    </location>
</feature>
<dbReference type="InterPro" id="IPR056599">
    <property type="entry name" value="AAA_lid_fung"/>
</dbReference>
<comment type="caution">
    <text evidence="3">The sequence shown here is derived from an EMBL/GenBank/DDBJ whole genome shotgun (WGS) entry which is preliminary data.</text>
</comment>
<sequence>MILPPIEQGIDIDLGKAQEVPIDTSKSFKHRTLDLQKTQIRLFRLLPGKSDRYLKGTIAIHDFDSPDCPGYKAVSYTWGPTHPTRDIDIDGKIFTIRENLWHFLNSIPNSKIPWYDSSKGWEQVKEGWLWIDQICIDQSAVEERNHQVNLMAKIYTKASSVLLWLGPEADGSNEAMEAIKTGSDSIIQCEKQVKSLFRRNYWSRLWILQEILIGKNILVLCGSKSVSWRGLVTLFLPPRYESGDKPWKPSISIDSVALSLILEKTSPSNGNQRLSYMLDTFAGLQCEDSRDKVYGLLSLVRSSGTIPVDYSKSPKVVLFTAIETIIEDESFMAIESHCNTGMRLRDRMMMEDINDQAIRNFIEKKVNIIRADTDGVVEGNIKKDDIIQGNPDGAMEENIKKDNKKAAAKFNLAEQWTNLCAHDITGQYYFLDSRITQMIWKSYLTNIKSRFEEGKDFIIEEQKILEFSEQHHGEMRKMNTVWNGLVIHDVIRTALALAEYKAILQRLTTPTLRRGHFEQIAKLVIAKRSFVAEDDGEA</sequence>
<dbReference type="InterPro" id="IPR052895">
    <property type="entry name" value="HetReg/Transcr_Mod"/>
</dbReference>
<evidence type="ECO:0000313" key="4">
    <source>
        <dbReference type="Proteomes" id="UP000326757"/>
    </source>
</evidence>
<organism evidence="3 4">
    <name type="scientific">Monilinia laxa</name>
    <name type="common">Brown rot fungus</name>
    <name type="synonym">Sclerotinia laxa</name>
    <dbReference type="NCBI Taxonomy" id="61186"/>
    <lineage>
        <taxon>Eukaryota</taxon>
        <taxon>Fungi</taxon>
        <taxon>Dikarya</taxon>
        <taxon>Ascomycota</taxon>
        <taxon>Pezizomycotina</taxon>
        <taxon>Leotiomycetes</taxon>
        <taxon>Helotiales</taxon>
        <taxon>Sclerotiniaceae</taxon>
        <taxon>Monilinia</taxon>
    </lineage>
</organism>
<evidence type="ECO:0000259" key="1">
    <source>
        <dbReference type="Pfam" id="PF06985"/>
    </source>
</evidence>
<dbReference type="Pfam" id="PF06985">
    <property type="entry name" value="HET"/>
    <property type="match status" value="1"/>
</dbReference>
<evidence type="ECO:0000259" key="2">
    <source>
        <dbReference type="Pfam" id="PF23232"/>
    </source>
</evidence>
<dbReference type="PANTHER" id="PTHR24148:SF73">
    <property type="entry name" value="HET DOMAIN PROTEIN (AFU_ORTHOLOGUE AFUA_8G01020)"/>
    <property type="match status" value="1"/>
</dbReference>
<feature type="domain" description="AAA+ ATPase lid" evidence="2">
    <location>
        <begin position="432"/>
        <end position="531"/>
    </location>
</feature>
<dbReference type="Pfam" id="PF23232">
    <property type="entry name" value="AAA_lid_13"/>
    <property type="match status" value="1"/>
</dbReference>
<proteinExistence type="predicted"/>
<name>A0A5N6K618_MONLA</name>
<accession>A0A5N6K618</accession>
<keyword evidence="4" id="KW-1185">Reference proteome</keyword>
<dbReference type="PANTHER" id="PTHR24148">
    <property type="entry name" value="ANKYRIN REPEAT DOMAIN-CONTAINING PROTEIN 39 HOMOLOG-RELATED"/>
    <property type="match status" value="1"/>
</dbReference>
<dbReference type="EMBL" id="VIGI01000007">
    <property type="protein sequence ID" value="KAB8298038.1"/>
    <property type="molecule type" value="Genomic_DNA"/>
</dbReference>
<dbReference type="AlphaFoldDB" id="A0A5N6K618"/>
<dbReference type="Proteomes" id="UP000326757">
    <property type="component" value="Unassembled WGS sequence"/>
</dbReference>
<protein>
    <submittedName>
        <fullName evidence="3">Uncharacterized protein</fullName>
    </submittedName>
</protein>
<evidence type="ECO:0000313" key="3">
    <source>
        <dbReference type="EMBL" id="KAB8298038.1"/>
    </source>
</evidence>
<dbReference type="InterPro" id="IPR010730">
    <property type="entry name" value="HET"/>
</dbReference>